<organism evidence="4">
    <name type="scientific">Angiostrongylus costaricensis</name>
    <name type="common">Nematode worm</name>
    <dbReference type="NCBI Taxonomy" id="334426"/>
    <lineage>
        <taxon>Eukaryota</taxon>
        <taxon>Metazoa</taxon>
        <taxon>Ecdysozoa</taxon>
        <taxon>Nematoda</taxon>
        <taxon>Chromadorea</taxon>
        <taxon>Rhabditida</taxon>
        <taxon>Rhabditina</taxon>
        <taxon>Rhabditomorpha</taxon>
        <taxon>Strongyloidea</taxon>
        <taxon>Metastrongylidae</taxon>
        <taxon>Angiostrongylus</taxon>
    </lineage>
</organism>
<gene>
    <name evidence="2" type="ORF">ACOC_LOCUS934</name>
</gene>
<accession>A0A0R3PB93</accession>
<keyword evidence="1" id="KW-1133">Transmembrane helix</keyword>
<dbReference type="Proteomes" id="UP000267027">
    <property type="component" value="Unassembled WGS sequence"/>
</dbReference>
<dbReference type="AlphaFoldDB" id="A0A0R3PB93"/>
<evidence type="ECO:0000313" key="2">
    <source>
        <dbReference type="EMBL" id="VDM52519.1"/>
    </source>
</evidence>
<dbReference type="EMBL" id="UYYA01000119">
    <property type="protein sequence ID" value="VDM52519.1"/>
    <property type="molecule type" value="Genomic_DNA"/>
</dbReference>
<reference evidence="4" key="1">
    <citation type="submission" date="2017-02" db="UniProtKB">
        <authorList>
            <consortium name="WormBaseParasite"/>
        </authorList>
    </citation>
    <scope>IDENTIFICATION</scope>
</reference>
<dbReference type="OMA" id="ENKCLAV"/>
<keyword evidence="1" id="KW-0472">Membrane</keyword>
<keyword evidence="3" id="KW-1185">Reference proteome</keyword>
<evidence type="ECO:0000313" key="4">
    <source>
        <dbReference type="WBParaSite" id="ACOC_0000093301-mRNA-1"/>
    </source>
</evidence>
<keyword evidence="1" id="KW-0812">Transmembrane</keyword>
<name>A0A0R3PB93_ANGCS</name>
<dbReference type="WBParaSite" id="ACOC_0000093301-mRNA-1">
    <property type="protein sequence ID" value="ACOC_0000093301-mRNA-1"/>
    <property type="gene ID" value="ACOC_0000093301"/>
</dbReference>
<reference evidence="2 3" key="2">
    <citation type="submission" date="2018-11" db="EMBL/GenBank/DDBJ databases">
        <authorList>
            <consortium name="Pathogen Informatics"/>
        </authorList>
    </citation>
    <scope>NUCLEOTIDE SEQUENCE [LARGE SCALE GENOMIC DNA]</scope>
    <source>
        <strain evidence="2 3">Costa Rica</strain>
    </source>
</reference>
<sequence>MSPELLAQSDDSDDDGCEQRPARRRYFQKTTQRFSLDIRFWYWLFLCMLSLSVIYIAMNVYILTKRCTELSNGVSTVTTLVNRMDTLESSLEKMLLEFDLWRESIAKNSSNSSQTRNATEYVYDVMEHLTMQVKQLKKNVDHASGVAEDMTRRMTTVESRCLAVCRQPVDRGSDKQRRRQAVSALDGTDDVIIFRRN</sequence>
<dbReference type="OrthoDB" id="5849190at2759"/>
<evidence type="ECO:0000256" key="1">
    <source>
        <dbReference type="SAM" id="Phobius"/>
    </source>
</evidence>
<protein>
    <submittedName>
        <fullName evidence="4">Coiled-coil domain-containing protein</fullName>
    </submittedName>
</protein>
<evidence type="ECO:0000313" key="3">
    <source>
        <dbReference type="Proteomes" id="UP000267027"/>
    </source>
</evidence>
<feature type="transmembrane region" description="Helical" evidence="1">
    <location>
        <begin position="40"/>
        <end position="62"/>
    </location>
</feature>
<proteinExistence type="predicted"/>